<evidence type="ECO:0000256" key="1">
    <source>
        <dbReference type="PROSITE-ProRule" id="PRU00339"/>
    </source>
</evidence>
<accession>A0AAD0URA4</accession>
<dbReference type="SUPFAM" id="SSF48452">
    <property type="entry name" value="TPR-like"/>
    <property type="match status" value="1"/>
</dbReference>
<name>A0AAD0URA4_9LEPT</name>
<dbReference type="RefSeq" id="WP_123180099.1">
    <property type="nucleotide sequence ID" value="NZ_CP033614.1"/>
</dbReference>
<reference evidence="2 3" key="1">
    <citation type="submission" date="2018-11" db="EMBL/GenBank/DDBJ databases">
        <title>Complete genome sequence of Leptospira kmetyi isolate LS 001/16 from soil sample associated with a leptospirosis patient in Kelantan.</title>
        <authorList>
            <person name="Muhammad Yusoff F."/>
            <person name="Muhammad Yusoff S."/>
            <person name="Ahmad M.N."/>
            <person name="Yusof N.Y."/>
            <person name="Aziah I."/>
        </authorList>
    </citation>
    <scope>NUCLEOTIDE SEQUENCE [LARGE SCALE GENOMIC DNA]</scope>
    <source>
        <strain evidence="2 3">LS 001/16</strain>
    </source>
</reference>
<proteinExistence type="predicted"/>
<dbReference type="Gene3D" id="1.25.40.10">
    <property type="entry name" value="Tetratricopeptide repeat domain"/>
    <property type="match status" value="1"/>
</dbReference>
<organism evidence="2 3">
    <name type="scientific">Leptospira kmetyi</name>
    <dbReference type="NCBI Taxonomy" id="408139"/>
    <lineage>
        <taxon>Bacteria</taxon>
        <taxon>Pseudomonadati</taxon>
        <taxon>Spirochaetota</taxon>
        <taxon>Spirochaetia</taxon>
        <taxon>Leptospirales</taxon>
        <taxon>Leptospiraceae</taxon>
        <taxon>Leptospira</taxon>
    </lineage>
</organism>
<evidence type="ECO:0000313" key="3">
    <source>
        <dbReference type="Proteomes" id="UP000276407"/>
    </source>
</evidence>
<dbReference type="NCBIfam" id="NF047558">
    <property type="entry name" value="TPR_END_plus"/>
    <property type="match status" value="1"/>
</dbReference>
<sequence>MIFKPTDFNHESTPKFYAHYFEKLQNFDFKGAMELLESIFKNEPNQYKKGTPTDFLHDEDGEKQQTLYSHYQEMINAFHFSEPLENRVSRILENLEESIHEESLRSHKFRPFNGFLFKMSDYEFCTAVMDSIHFDPQTQETSRIFGLNHELIWDADSYPKGESSESYDFIYDLGDRKYNVSYLGEKLKGKDLHVLIKLLLFEKNIRKIFEALLSNERFAKIPKSFPFYVLIDSSDCYDYKGKPFLLEILPKVELDSLKENPYFTFFESSSQTSGAVSASEEFLFSLSFLEEPDQKEYESLLKLVDAHPEWKALLLQGARRSLQRTNTVIGKADWQRGYARKEVTESDVAATDVSDPALGDLDLDAFWKKIQLFPSSYFSAFFWKLAELKPDSHLQTAIDFQKEIFLNSPQPLEDSYKEALPYIQEFSYTLSDSYLGIPENQKNDLRSSFEEALNRLQELPHPGFKLRAMELRARLESDDWDSKINPILKNATKEYLEQMIELVRCLPQEFPWFGDSWDFIFEDRLMQLGHRAIGVEPVLTEVLERYNRDHFNEDVTRNMAPVFYEIGCEDIHPLIHQLHKRNEFYMEDFYDKWAKQAPANRWKRFEETIHNAIDSLGSAQTWENLLYPSEPGYSLYYQNIEKESDRKRIFYLLLKSLKNEPGEVLRKFAFFYYEKLKNGAGKNKGTFFQTVSEITELLNLLSETEELNGEQKFTLKCGIAAKAMEAYLKEDRNFLELLERTLASTPGNPLLYFLKVSWIEKTKGTQAAIQELKSILPILWKDDFVFRKAFFLYLFAEYPNWETIENGKFYGFYKKAKKGFEHKFYTDGKFDGRLGSFEVDPLSNVLKDEYSKIEIESHKTWIRSQLEEYEAIAKLDSLSDRELASFLKPGNFSLNLSIASKLLKHSADFAGELLQALDWESEKENAFAFSKLFFQDPVLKEKLFGNRTFQDHLGYFIKNYGDIVSKDLAKTLFAKFKELQNSSTILKTIKELEHETIFHCFFSIHWAFQKENRLPEFETILEGILKKADARKPEYVLIATNLGVVHIQNGNLNRGKELFEKLFSMDWSRFDYQRDHSDDFADKILGGSLDEQYASIFKKYYALAKFNAACLYSKLEDAEQSVLHLKDAVRLEPSHYNKAKIAAETDFDPLKNHEVYLNFLNSLN</sequence>
<dbReference type="EMBL" id="CP033614">
    <property type="protein sequence ID" value="AYV57002.1"/>
    <property type="molecule type" value="Genomic_DNA"/>
</dbReference>
<dbReference type="Proteomes" id="UP000276407">
    <property type="component" value="Chromosome 1"/>
</dbReference>
<keyword evidence="1" id="KW-0802">TPR repeat</keyword>
<protein>
    <submittedName>
        <fullName evidence="2">Anaphase-promoting complex subunit 5 domain protein</fullName>
    </submittedName>
</protein>
<dbReference type="InterPro" id="IPR019734">
    <property type="entry name" value="TPR_rpt"/>
</dbReference>
<evidence type="ECO:0000313" key="2">
    <source>
        <dbReference type="EMBL" id="AYV57002.1"/>
    </source>
</evidence>
<dbReference type="KEGG" id="lkm:EFP84_16830"/>
<dbReference type="InterPro" id="IPR011990">
    <property type="entry name" value="TPR-like_helical_dom_sf"/>
</dbReference>
<feature type="repeat" description="TPR" evidence="1">
    <location>
        <begin position="1102"/>
        <end position="1135"/>
    </location>
</feature>
<dbReference type="Pfam" id="PF13181">
    <property type="entry name" value="TPR_8"/>
    <property type="match status" value="1"/>
</dbReference>
<dbReference type="PROSITE" id="PS50005">
    <property type="entry name" value="TPR"/>
    <property type="match status" value="1"/>
</dbReference>
<dbReference type="AlphaFoldDB" id="A0AAD0URA4"/>
<gene>
    <name evidence="2" type="ORF">EFP84_16830</name>
</gene>